<comment type="domain">
    <text evidence="14">The J domain is necessary and sufficient to stimulate DnaK ATPase activity. Zinc center 1 plays an important role in the autonomous, DnaK-independent chaperone activity of DnaJ. Zinc center 2 is essential for interaction with DnaK and for DnaJ activity.</text>
</comment>
<dbReference type="InterPro" id="IPR008971">
    <property type="entry name" value="HSP40/DnaJ_pept-bd"/>
</dbReference>
<feature type="zinc finger region" description="CR-type" evidence="15">
    <location>
        <begin position="134"/>
        <end position="212"/>
    </location>
</feature>
<evidence type="ECO:0000256" key="10">
    <source>
        <dbReference type="ARBA" id="ARBA00023186"/>
    </source>
</evidence>
<dbReference type="CDD" id="cd10747">
    <property type="entry name" value="DnaJ_C"/>
    <property type="match status" value="1"/>
</dbReference>
<keyword evidence="10 14" id="KW-0143">Chaperone</keyword>
<keyword evidence="6 14" id="KW-0677">Repeat</keyword>
<dbReference type="InterPro" id="IPR001305">
    <property type="entry name" value="HSP_DnaJ_Cys-rich_dom"/>
</dbReference>
<dbReference type="CDD" id="cd06257">
    <property type="entry name" value="DnaJ"/>
    <property type="match status" value="1"/>
</dbReference>
<dbReference type="FunFam" id="1.10.287.110:FF:000034">
    <property type="entry name" value="Chaperone protein DnaJ"/>
    <property type="match status" value="1"/>
</dbReference>
<evidence type="ECO:0000259" key="17">
    <source>
        <dbReference type="PROSITE" id="PS51188"/>
    </source>
</evidence>
<organism evidence="18 19">
    <name type="scientific">Magnetospirillum fulvum</name>
    <name type="common">Rhodospirillum fulvum</name>
    <dbReference type="NCBI Taxonomy" id="1082"/>
    <lineage>
        <taxon>Bacteria</taxon>
        <taxon>Pseudomonadati</taxon>
        <taxon>Pseudomonadota</taxon>
        <taxon>Alphaproteobacteria</taxon>
        <taxon>Rhodospirillales</taxon>
        <taxon>Rhodospirillaceae</taxon>
        <taxon>Magnetospirillum</taxon>
    </lineage>
</organism>
<evidence type="ECO:0000256" key="13">
    <source>
        <dbReference type="ARBA" id="ARBA00067609"/>
    </source>
</evidence>
<evidence type="ECO:0000313" key="18">
    <source>
        <dbReference type="EMBL" id="SEH47057.1"/>
    </source>
</evidence>
<dbReference type="Pfam" id="PF00226">
    <property type="entry name" value="DnaJ"/>
    <property type="match status" value="1"/>
</dbReference>
<sequence>MSKQDYYDLLGVGRGASADEIKKAYRKMAMQFHPDRNPGDAAAEQKFKEINEAYDVLKDDQKRSAYDRFGHAAFEQGGGRGGGPGDFGFGGGFADIFDEMFGEMMGGGRRGQATGRGADLRYDMEISLEDAFAGKSATIRVPTSAVCEECKGTGGRDGAQPVTCSTCHGHGKVRSQQGFFTIERTCPTCQGMGRIIKDPCRACGGTGRVRKEKQLSVTIPAGVEDGTRIRLAGEGEAGMRGAPAGDLYIFLSLKAHRLFQREGANIFCRVPIPMVTATLGGTIEVPTIDGGKAKVVIPEGTQTGHQFRLRGKGMSVLRSPSRGDMFIQATIETPVNLTPRQIELLREFESAGEEKKGGNSPESHGFFARVKEFWEDLKEG</sequence>
<feature type="domain" description="J" evidence="16">
    <location>
        <begin position="5"/>
        <end position="70"/>
    </location>
</feature>
<evidence type="ECO:0000256" key="4">
    <source>
        <dbReference type="ARBA" id="ARBA00022705"/>
    </source>
</evidence>
<evidence type="ECO:0000256" key="3">
    <source>
        <dbReference type="ARBA" id="ARBA00022490"/>
    </source>
</evidence>
<keyword evidence="8 14" id="KW-0862">Zinc</keyword>
<keyword evidence="19" id="KW-1185">Reference proteome</keyword>
<comment type="subcellular location">
    <subcellularLocation>
        <location evidence="1 14">Cytoplasm</location>
    </subcellularLocation>
</comment>
<feature type="binding site" evidence="14">
    <location>
        <position position="200"/>
    </location>
    <ligand>
        <name>Zn(2+)</name>
        <dbReference type="ChEBI" id="CHEBI:29105"/>
        <label>1</label>
    </ligand>
</feature>
<gene>
    <name evidence="14" type="primary">dnaJ</name>
    <name evidence="18" type="ORF">SAMN04244559_02517</name>
</gene>
<feature type="repeat" description="CXXCXGXG motif" evidence="14">
    <location>
        <begin position="186"/>
        <end position="193"/>
    </location>
</feature>
<evidence type="ECO:0000256" key="7">
    <source>
        <dbReference type="ARBA" id="ARBA00022771"/>
    </source>
</evidence>
<feature type="binding site" evidence="14">
    <location>
        <position position="150"/>
    </location>
    <ligand>
        <name>Zn(2+)</name>
        <dbReference type="ChEBI" id="CHEBI:29105"/>
        <label>1</label>
    </ligand>
</feature>
<evidence type="ECO:0000256" key="8">
    <source>
        <dbReference type="ARBA" id="ARBA00022833"/>
    </source>
</evidence>
<evidence type="ECO:0000256" key="6">
    <source>
        <dbReference type="ARBA" id="ARBA00022737"/>
    </source>
</evidence>
<accession>A0A1H6IL73</accession>
<feature type="binding site" evidence="14">
    <location>
        <position position="164"/>
    </location>
    <ligand>
        <name>Zn(2+)</name>
        <dbReference type="ChEBI" id="CHEBI:29105"/>
        <label>2</label>
    </ligand>
</feature>
<dbReference type="SMART" id="SM00271">
    <property type="entry name" value="DnaJ"/>
    <property type="match status" value="1"/>
</dbReference>
<dbReference type="InterPro" id="IPR001623">
    <property type="entry name" value="DnaJ_domain"/>
</dbReference>
<dbReference type="InterPro" id="IPR002939">
    <property type="entry name" value="DnaJ_C"/>
</dbReference>
<dbReference type="AlphaFoldDB" id="A0A1H6IL73"/>
<dbReference type="NCBIfam" id="NF008035">
    <property type="entry name" value="PRK10767.1"/>
    <property type="match status" value="1"/>
</dbReference>
<dbReference type="CDD" id="cd10719">
    <property type="entry name" value="DnaJ_zf"/>
    <property type="match status" value="1"/>
</dbReference>
<dbReference type="InterPro" id="IPR036869">
    <property type="entry name" value="J_dom_sf"/>
</dbReference>
<dbReference type="FunFam" id="2.60.260.20:FF:000004">
    <property type="entry name" value="Molecular chaperone DnaJ"/>
    <property type="match status" value="1"/>
</dbReference>
<dbReference type="OrthoDB" id="9779889at2"/>
<dbReference type="InterPro" id="IPR036410">
    <property type="entry name" value="HSP_DnaJ_Cys-rich_dom_sf"/>
</dbReference>
<dbReference type="FunFam" id="2.10.230.10:FF:000002">
    <property type="entry name" value="Molecular chaperone DnaJ"/>
    <property type="match status" value="1"/>
</dbReference>
<dbReference type="InterPro" id="IPR012724">
    <property type="entry name" value="DnaJ"/>
</dbReference>
<dbReference type="GO" id="GO:0005737">
    <property type="term" value="C:cytoplasm"/>
    <property type="evidence" value="ECO:0007669"/>
    <property type="project" value="UniProtKB-SubCell"/>
</dbReference>
<evidence type="ECO:0000256" key="1">
    <source>
        <dbReference type="ARBA" id="ARBA00004496"/>
    </source>
</evidence>
<dbReference type="PANTHER" id="PTHR43096:SF48">
    <property type="entry name" value="CHAPERONE PROTEIN DNAJ"/>
    <property type="match status" value="1"/>
</dbReference>
<dbReference type="GO" id="GO:0005524">
    <property type="term" value="F:ATP binding"/>
    <property type="evidence" value="ECO:0007669"/>
    <property type="project" value="InterPro"/>
</dbReference>
<dbReference type="Pfam" id="PF01556">
    <property type="entry name" value="DnaJ_C"/>
    <property type="match status" value="1"/>
</dbReference>
<dbReference type="SUPFAM" id="SSF57938">
    <property type="entry name" value="DnaJ/Hsp40 cysteine-rich domain"/>
    <property type="match status" value="1"/>
</dbReference>
<feature type="domain" description="CR-type" evidence="17">
    <location>
        <begin position="134"/>
        <end position="212"/>
    </location>
</feature>
<comment type="similarity">
    <text evidence="12 14">Belongs to the DnaJ family.</text>
</comment>
<evidence type="ECO:0000256" key="15">
    <source>
        <dbReference type="PROSITE-ProRule" id="PRU00546"/>
    </source>
</evidence>
<dbReference type="InterPro" id="IPR018253">
    <property type="entry name" value="DnaJ_domain_CS"/>
</dbReference>
<keyword evidence="4 14" id="KW-0235">DNA replication</keyword>
<dbReference type="PROSITE" id="PS50076">
    <property type="entry name" value="DNAJ_2"/>
    <property type="match status" value="1"/>
</dbReference>
<dbReference type="EMBL" id="FNWO01000010">
    <property type="protein sequence ID" value="SEH47057.1"/>
    <property type="molecule type" value="Genomic_DNA"/>
</dbReference>
<dbReference type="PROSITE" id="PS51188">
    <property type="entry name" value="ZF_CR"/>
    <property type="match status" value="1"/>
</dbReference>
<reference evidence="19" key="1">
    <citation type="submission" date="2016-10" db="EMBL/GenBank/DDBJ databases">
        <authorList>
            <person name="Varghese N."/>
            <person name="Submissions S."/>
        </authorList>
    </citation>
    <scope>NUCLEOTIDE SEQUENCE [LARGE SCALE GENOMIC DNA]</scope>
    <source>
        <strain evidence="19">DSM 13234</strain>
    </source>
</reference>
<feature type="binding site" evidence="14">
    <location>
        <position position="203"/>
    </location>
    <ligand>
        <name>Zn(2+)</name>
        <dbReference type="ChEBI" id="CHEBI:29105"/>
        <label>1</label>
    </ligand>
</feature>
<dbReference type="GO" id="GO:0042026">
    <property type="term" value="P:protein refolding"/>
    <property type="evidence" value="ECO:0007669"/>
    <property type="project" value="TreeGrafter"/>
</dbReference>
<evidence type="ECO:0000256" key="5">
    <source>
        <dbReference type="ARBA" id="ARBA00022723"/>
    </source>
</evidence>
<evidence type="ECO:0000313" key="19">
    <source>
        <dbReference type="Proteomes" id="UP000182983"/>
    </source>
</evidence>
<evidence type="ECO:0000256" key="11">
    <source>
        <dbReference type="ARBA" id="ARBA00053423"/>
    </source>
</evidence>
<name>A0A1H6IL73_MAGFU</name>
<dbReference type="RefSeq" id="WP_074769079.1">
    <property type="nucleotide sequence ID" value="NZ_FNWO01000010.1"/>
</dbReference>
<comment type="subunit">
    <text evidence="2 14">Homodimer.</text>
</comment>
<keyword evidence="5 14" id="KW-0479">Metal-binding</keyword>
<dbReference type="SUPFAM" id="SSF46565">
    <property type="entry name" value="Chaperone J-domain"/>
    <property type="match status" value="1"/>
</dbReference>
<dbReference type="Gene3D" id="1.10.287.110">
    <property type="entry name" value="DnaJ domain"/>
    <property type="match status" value="1"/>
</dbReference>
<dbReference type="GO" id="GO:0006260">
    <property type="term" value="P:DNA replication"/>
    <property type="evidence" value="ECO:0007669"/>
    <property type="project" value="UniProtKB-KW"/>
</dbReference>
<feature type="repeat" description="CXXCXGXG motif" evidence="14">
    <location>
        <begin position="147"/>
        <end position="154"/>
    </location>
</feature>
<dbReference type="GO" id="GO:0051082">
    <property type="term" value="F:unfolded protein binding"/>
    <property type="evidence" value="ECO:0007669"/>
    <property type="project" value="UniProtKB-UniRule"/>
</dbReference>
<protein>
    <recommendedName>
        <fullName evidence="13 14">Chaperone protein DnaJ</fullName>
    </recommendedName>
</protein>
<keyword evidence="7 14" id="KW-0863">Zinc-finger</keyword>
<comment type="cofactor">
    <cofactor evidence="14">
        <name>Zn(2+)</name>
        <dbReference type="ChEBI" id="CHEBI:29105"/>
    </cofactor>
    <text evidence="14">Binds 2 Zn(2+) ions per monomer.</text>
</comment>
<dbReference type="GO" id="GO:0009408">
    <property type="term" value="P:response to heat"/>
    <property type="evidence" value="ECO:0007669"/>
    <property type="project" value="InterPro"/>
</dbReference>
<evidence type="ECO:0000256" key="9">
    <source>
        <dbReference type="ARBA" id="ARBA00023016"/>
    </source>
</evidence>
<feature type="binding site" evidence="14">
    <location>
        <position position="186"/>
    </location>
    <ligand>
        <name>Zn(2+)</name>
        <dbReference type="ChEBI" id="CHEBI:29105"/>
        <label>2</label>
    </ligand>
</feature>
<dbReference type="GO" id="GO:0031072">
    <property type="term" value="F:heat shock protein binding"/>
    <property type="evidence" value="ECO:0007669"/>
    <property type="project" value="InterPro"/>
</dbReference>
<dbReference type="Pfam" id="PF00684">
    <property type="entry name" value="DnaJ_CXXCXGXG"/>
    <property type="match status" value="1"/>
</dbReference>
<comment type="function">
    <text evidence="11 14">Participates actively in the response to hyperosmotic and heat shock by preventing the aggregation of stress-denatured proteins and by disaggregating proteins, also in an autonomous, DnaK-independent fashion. Unfolded proteins bind initially to DnaJ; upon interaction with the DnaJ-bound protein, DnaK hydrolyzes its bound ATP, resulting in the formation of a stable complex. GrpE releases ADP from DnaK; ATP binding to DnaK triggers the release of the substrate protein, thus completing the reaction cycle. Several rounds of ATP-dependent interactions between DnaJ, DnaK and GrpE are required for fully efficient folding. Also involved, together with DnaK and GrpE, in the DNA replication of plasmids through activation of initiation proteins.</text>
</comment>
<keyword evidence="9 14" id="KW-0346">Stress response</keyword>
<proteinExistence type="inferred from homology"/>
<evidence type="ECO:0000256" key="14">
    <source>
        <dbReference type="HAMAP-Rule" id="MF_01152"/>
    </source>
</evidence>
<dbReference type="PROSITE" id="PS00636">
    <property type="entry name" value="DNAJ_1"/>
    <property type="match status" value="1"/>
</dbReference>
<dbReference type="PRINTS" id="PR00625">
    <property type="entry name" value="JDOMAIN"/>
</dbReference>
<feature type="repeat" description="CXXCXGXG motif" evidence="14">
    <location>
        <begin position="164"/>
        <end position="171"/>
    </location>
</feature>
<dbReference type="PANTHER" id="PTHR43096">
    <property type="entry name" value="DNAJ HOMOLOG 1, MITOCHONDRIAL-RELATED"/>
    <property type="match status" value="1"/>
</dbReference>
<feature type="repeat" description="CXXCXGXG motif" evidence="14">
    <location>
        <begin position="200"/>
        <end position="207"/>
    </location>
</feature>
<keyword evidence="3 14" id="KW-0963">Cytoplasm</keyword>
<evidence type="ECO:0000256" key="2">
    <source>
        <dbReference type="ARBA" id="ARBA00011738"/>
    </source>
</evidence>
<evidence type="ECO:0000259" key="16">
    <source>
        <dbReference type="PROSITE" id="PS50076"/>
    </source>
</evidence>
<dbReference type="Gene3D" id="2.10.230.10">
    <property type="entry name" value="Heat shock protein DnaJ, cysteine-rich domain"/>
    <property type="match status" value="1"/>
</dbReference>
<dbReference type="SUPFAM" id="SSF49493">
    <property type="entry name" value="HSP40/DnaJ peptide-binding domain"/>
    <property type="match status" value="2"/>
</dbReference>
<dbReference type="Proteomes" id="UP000182983">
    <property type="component" value="Unassembled WGS sequence"/>
</dbReference>
<feature type="binding site" evidence="14">
    <location>
        <position position="167"/>
    </location>
    <ligand>
        <name>Zn(2+)</name>
        <dbReference type="ChEBI" id="CHEBI:29105"/>
        <label>2</label>
    </ligand>
</feature>
<evidence type="ECO:0000256" key="12">
    <source>
        <dbReference type="ARBA" id="ARBA00061004"/>
    </source>
</evidence>
<dbReference type="GO" id="GO:0008270">
    <property type="term" value="F:zinc ion binding"/>
    <property type="evidence" value="ECO:0007669"/>
    <property type="project" value="UniProtKB-UniRule"/>
</dbReference>
<dbReference type="NCBIfam" id="TIGR02349">
    <property type="entry name" value="DnaJ_bact"/>
    <property type="match status" value="1"/>
</dbReference>
<dbReference type="Gene3D" id="2.60.260.20">
    <property type="entry name" value="Urease metallochaperone UreE, N-terminal domain"/>
    <property type="match status" value="2"/>
</dbReference>
<dbReference type="HAMAP" id="MF_01152">
    <property type="entry name" value="DnaJ"/>
    <property type="match status" value="1"/>
</dbReference>
<feature type="binding site" evidence="14">
    <location>
        <position position="147"/>
    </location>
    <ligand>
        <name>Zn(2+)</name>
        <dbReference type="ChEBI" id="CHEBI:29105"/>
        <label>1</label>
    </ligand>
</feature>
<feature type="binding site" evidence="14">
    <location>
        <position position="189"/>
    </location>
    <ligand>
        <name>Zn(2+)</name>
        <dbReference type="ChEBI" id="CHEBI:29105"/>
        <label>2</label>
    </ligand>
</feature>